<dbReference type="Pfam" id="PF13520">
    <property type="entry name" value="AA_permease_2"/>
    <property type="match status" value="1"/>
</dbReference>
<keyword evidence="4 6" id="KW-1133">Transmembrane helix</keyword>
<dbReference type="Proteomes" id="UP001149074">
    <property type="component" value="Unassembled WGS sequence"/>
</dbReference>
<dbReference type="Gene3D" id="1.20.1740.10">
    <property type="entry name" value="Amino acid/polyamine transporter I"/>
    <property type="match status" value="1"/>
</dbReference>
<accession>A0A9W9FLY2</accession>
<organism evidence="7 8">
    <name type="scientific">Penicillium argentinense</name>
    <dbReference type="NCBI Taxonomy" id="1131581"/>
    <lineage>
        <taxon>Eukaryota</taxon>
        <taxon>Fungi</taxon>
        <taxon>Dikarya</taxon>
        <taxon>Ascomycota</taxon>
        <taxon>Pezizomycotina</taxon>
        <taxon>Eurotiomycetes</taxon>
        <taxon>Eurotiomycetidae</taxon>
        <taxon>Eurotiales</taxon>
        <taxon>Aspergillaceae</taxon>
        <taxon>Penicillium</taxon>
    </lineage>
</organism>
<reference evidence="7" key="1">
    <citation type="submission" date="2022-11" db="EMBL/GenBank/DDBJ databases">
        <authorList>
            <person name="Petersen C."/>
        </authorList>
    </citation>
    <scope>NUCLEOTIDE SEQUENCE</scope>
    <source>
        <strain evidence="7">IBT 30761</strain>
    </source>
</reference>
<feature type="non-terminal residue" evidence="7">
    <location>
        <position position="1"/>
    </location>
</feature>
<name>A0A9W9FLY2_9EURO</name>
<sequence length="867" mass="96255">SLEPRSKVYRIHRRPLSTMATSETRPLLDPEDRQNYLQLSASTDLTDGFPDSLPGASHGKSLSWASAYILVVSRVIGSGIFATPGSIVKSTGSVGLTLLVWFVGTVLAACGLSVSMEYGCMLPRSGGDKVYLEYTYPRPKFLASTLIAVQAVVLGFTASNCIIFAKYTLFAFRVEPTDLHNKLLAAGLLTLITIIHGVFLRAGIAIQNALGWVKIFLIGAMSLTGMWVLLLQVFGNSHQVTPGTAPHALSSWGDMWKGSNWSWSLLSTSLFKVFYSYAGLNNINNVLNEVHNPVQTIKTVCPTALVTAGGLYLLANLSYLLVIPFEEIKESGELVGALLFERLFGDNIGRILFPLAIAISAAGNVMVVTYALARVNQEIARQGFLPWQKLLSSSRPWDTPLGGLIVHYIPSMLVITLPPQQDVYNFILDVEAYPGQLFALAVTVGLLIVRYKEPNRLRPFKAWLPAVWLRVIVCLALLAAPFVPPPNWQGDVDFFYATYAIVGIAVIVFAVLYWYMWTVLLPQWGGYKLEESAEILDDGISITRLVQPHISRHGPAYVYRRTTGNVPPAYWVPPNPTQNTLIEAARQNINKDALAALSEIQKRHLASIPWGNSGLHYSQHHTISLNPDTLFEKMVERRLDGYCMENTGLFFIVLRSLSYFIYATGGRVSPAASTGKDPGFFSPLGHMVLIVIIDGAKYMVDVGFGNNCATAPLPLQDGATATSIAPSKMRLIRDTIPEYTDKSQKLWIYQTKYTAESEWLPMICFSDVEFLPQDFEVMNFAVSQKRTSWFTKIFVCMRMLLDEDGQEVIGQLIMAEKELKRRVHGQTEILQVFNSEEDRVEALAKNFDMHLRNSEAQGIRGLTSEIK</sequence>
<dbReference type="Gene3D" id="3.30.2140.20">
    <property type="match status" value="1"/>
</dbReference>
<feature type="transmembrane region" description="Helical" evidence="6">
    <location>
        <begin position="494"/>
        <end position="515"/>
    </location>
</feature>
<comment type="subcellular location">
    <subcellularLocation>
        <location evidence="1">Membrane</location>
        <topology evidence="1">Multi-pass membrane protein</topology>
    </subcellularLocation>
</comment>
<dbReference type="InterPro" id="IPR001447">
    <property type="entry name" value="Arylamine_N-AcTrfase"/>
</dbReference>
<keyword evidence="8" id="KW-1185">Reference proteome</keyword>
<feature type="transmembrane region" description="Helical" evidence="6">
    <location>
        <begin position="185"/>
        <end position="203"/>
    </location>
</feature>
<evidence type="ECO:0000256" key="2">
    <source>
        <dbReference type="ARBA" id="ARBA00006547"/>
    </source>
</evidence>
<dbReference type="PANTHER" id="PTHR11785">
    <property type="entry name" value="AMINO ACID TRANSPORTER"/>
    <property type="match status" value="1"/>
</dbReference>
<evidence type="ECO:0000313" key="8">
    <source>
        <dbReference type="Proteomes" id="UP001149074"/>
    </source>
</evidence>
<feature type="transmembrane region" description="Helical" evidence="6">
    <location>
        <begin position="351"/>
        <end position="373"/>
    </location>
</feature>
<feature type="transmembrane region" description="Helical" evidence="6">
    <location>
        <begin position="141"/>
        <end position="165"/>
    </location>
</feature>
<feature type="transmembrane region" description="Helical" evidence="6">
    <location>
        <begin position="67"/>
        <end position="87"/>
    </location>
</feature>
<dbReference type="EMBL" id="JAPQKI010000004">
    <property type="protein sequence ID" value="KAJ5102573.1"/>
    <property type="molecule type" value="Genomic_DNA"/>
</dbReference>
<dbReference type="InterPro" id="IPR053710">
    <property type="entry name" value="Arylamine_NAT_domain_sf"/>
</dbReference>
<evidence type="ECO:0008006" key="9">
    <source>
        <dbReference type="Google" id="ProtNLM"/>
    </source>
</evidence>
<dbReference type="OrthoDB" id="5982228at2759"/>
<reference evidence="7" key="2">
    <citation type="journal article" date="2023" name="IMA Fungus">
        <title>Comparative genomic study of the Penicillium genus elucidates a diverse pangenome and 15 lateral gene transfer events.</title>
        <authorList>
            <person name="Petersen C."/>
            <person name="Sorensen T."/>
            <person name="Nielsen M.R."/>
            <person name="Sondergaard T.E."/>
            <person name="Sorensen J.L."/>
            <person name="Fitzpatrick D.A."/>
            <person name="Frisvad J.C."/>
            <person name="Nielsen K.L."/>
        </authorList>
    </citation>
    <scope>NUCLEOTIDE SEQUENCE</scope>
    <source>
        <strain evidence="7">IBT 30761</strain>
    </source>
</reference>
<dbReference type="GO" id="GO:0015179">
    <property type="term" value="F:L-amino acid transmembrane transporter activity"/>
    <property type="evidence" value="ECO:0007669"/>
    <property type="project" value="TreeGrafter"/>
</dbReference>
<feature type="transmembrane region" description="Helical" evidence="6">
    <location>
        <begin position="432"/>
        <end position="451"/>
    </location>
</feature>
<evidence type="ECO:0000256" key="4">
    <source>
        <dbReference type="ARBA" id="ARBA00022989"/>
    </source>
</evidence>
<evidence type="ECO:0000256" key="5">
    <source>
        <dbReference type="ARBA" id="ARBA00023136"/>
    </source>
</evidence>
<keyword evidence="5 6" id="KW-0472">Membrane</keyword>
<dbReference type="InterPro" id="IPR002293">
    <property type="entry name" value="AA/rel_permease1"/>
</dbReference>
<feature type="transmembrane region" description="Helical" evidence="6">
    <location>
        <begin position="463"/>
        <end position="482"/>
    </location>
</feature>
<dbReference type="RefSeq" id="XP_056475953.1">
    <property type="nucleotide sequence ID" value="XM_056615596.1"/>
</dbReference>
<feature type="transmembrane region" description="Helical" evidence="6">
    <location>
        <begin position="300"/>
        <end position="322"/>
    </location>
</feature>
<keyword evidence="3 6" id="KW-0812">Transmembrane</keyword>
<dbReference type="GeneID" id="81354575"/>
<dbReference type="Pfam" id="PF00797">
    <property type="entry name" value="Acetyltransf_2"/>
    <property type="match status" value="1"/>
</dbReference>
<dbReference type="AlphaFoldDB" id="A0A9W9FLY2"/>
<gene>
    <name evidence="7" type="ORF">N7532_003102</name>
</gene>
<evidence type="ECO:0000256" key="6">
    <source>
        <dbReference type="SAM" id="Phobius"/>
    </source>
</evidence>
<dbReference type="GO" id="GO:0016020">
    <property type="term" value="C:membrane"/>
    <property type="evidence" value="ECO:0007669"/>
    <property type="project" value="UniProtKB-SubCell"/>
</dbReference>
<dbReference type="InterPro" id="IPR050598">
    <property type="entry name" value="AminoAcid_Transporter"/>
</dbReference>
<feature type="transmembrane region" description="Helical" evidence="6">
    <location>
        <begin position="401"/>
        <end position="420"/>
    </location>
</feature>
<evidence type="ECO:0000256" key="3">
    <source>
        <dbReference type="ARBA" id="ARBA00022692"/>
    </source>
</evidence>
<evidence type="ECO:0000313" key="7">
    <source>
        <dbReference type="EMBL" id="KAJ5102573.1"/>
    </source>
</evidence>
<proteinExistence type="inferred from homology"/>
<protein>
    <recommendedName>
        <fullName evidence="9">Arylamine N-acetyltransferase</fullName>
    </recommendedName>
</protein>
<dbReference type="SUPFAM" id="SSF54001">
    <property type="entry name" value="Cysteine proteinases"/>
    <property type="match status" value="1"/>
</dbReference>
<feature type="transmembrane region" description="Helical" evidence="6">
    <location>
        <begin position="99"/>
        <end position="120"/>
    </location>
</feature>
<dbReference type="InterPro" id="IPR038765">
    <property type="entry name" value="Papain-like_cys_pep_sf"/>
</dbReference>
<comment type="caution">
    <text evidence="7">The sequence shown here is derived from an EMBL/GenBank/DDBJ whole genome shotgun (WGS) entry which is preliminary data.</text>
</comment>
<comment type="similarity">
    <text evidence="2">Belongs to the arylamine N-acetyltransferase family.</text>
</comment>
<feature type="transmembrane region" description="Helical" evidence="6">
    <location>
        <begin position="215"/>
        <end position="234"/>
    </location>
</feature>
<dbReference type="FunFam" id="1.20.1740.10:FF:000025">
    <property type="entry name" value="High-affinity methionine permease"/>
    <property type="match status" value="1"/>
</dbReference>
<feature type="transmembrane region" description="Helical" evidence="6">
    <location>
        <begin position="261"/>
        <end position="280"/>
    </location>
</feature>
<dbReference type="GO" id="GO:0016407">
    <property type="term" value="F:acetyltransferase activity"/>
    <property type="evidence" value="ECO:0007669"/>
    <property type="project" value="InterPro"/>
</dbReference>
<dbReference type="PANTHER" id="PTHR11785:SF532">
    <property type="entry name" value="TRANSPORTER, PUTATIVE (EUROFUNG)-RELATED"/>
    <property type="match status" value="1"/>
</dbReference>
<evidence type="ECO:0000256" key="1">
    <source>
        <dbReference type="ARBA" id="ARBA00004141"/>
    </source>
</evidence>